<dbReference type="InterPro" id="IPR000768">
    <property type="entry name" value="ART"/>
</dbReference>
<comment type="similarity">
    <text evidence="2 10">Belongs to the Arg-specific ADP-ribosyltransferase family.</text>
</comment>
<evidence type="ECO:0000256" key="1">
    <source>
        <dbReference type="ARBA" id="ARBA00004613"/>
    </source>
</evidence>
<dbReference type="GO" id="GO:0090729">
    <property type="term" value="F:toxin activity"/>
    <property type="evidence" value="ECO:0007669"/>
    <property type="project" value="UniProtKB-KW"/>
</dbReference>
<dbReference type="EC" id="2.4.2.31" evidence="10"/>
<keyword evidence="5 10" id="KW-0328">Glycosyltransferase</keyword>
<evidence type="ECO:0000256" key="8">
    <source>
        <dbReference type="ARBA" id="ARBA00023026"/>
    </source>
</evidence>
<dbReference type="GO" id="GO:0106274">
    <property type="term" value="F:NAD+-protein-arginine ADP-ribosyltransferase activity"/>
    <property type="evidence" value="ECO:0007669"/>
    <property type="project" value="UniProtKB-EC"/>
</dbReference>
<dbReference type="SUPFAM" id="SSF56399">
    <property type="entry name" value="ADP-ribosylation"/>
    <property type="match status" value="1"/>
</dbReference>
<evidence type="ECO:0000256" key="10">
    <source>
        <dbReference type="RuleBase" id="RU361228"/>
    </source>
</evidence>
<dbReference type="GO" id="GO:0016779">
    <property type="term" value="F:nucleotidyltransferase activity"/>
    <property type="evidence" value="ECO:0007669"/>
    <property type="project" value="UniProtKB-KW"/>
</dbReference>
<dbReference type="GO" id="GO:0003950">
    <property type="term" value="F:NAD+ poly-ADP-ribosyltransferase activity"/>
    <property type="evidence" value="ECO:0007669"/>
    <property type="project" value="TreeGrafter"/>
</dbReference>
<dbReference type="PANTHER" id="PTHR10339:SF25">
    <property type="entry name" value="SECRETED EXOENZYME S"/>
    <property type="match status" value="1"/>
</dbReference>
<dbReference type="InterPro" id="IPR050999">
    <property type="entry name" value="ADP-ribosyltransferase_ARG"/>
</dbReference>
<evidence type="ECO:0000256" key="9">
    <source>
        <dbReference type="ARBA" id="ARBA00047597"/>
    </source>
</evidence>
<gene>
    <name evidence="12" type="ORF">XDN619_LOCUS16669</name>
</gene>
<dbReference type="Gene3D" id="3.90.176.10">
    <property type="entry name" value="Toxin ADP-ribosyltransferase, Chain A, domain 1"/>
    <property type="match status" value="1"/>
</dbReference>
<dbReference type="PANTHER" id="PTHR10339">
    <property type="entry name" value="ADP-RIBOSYLTRANSFERASE"/>
    <property type="match status" value="1"/>
</dbReference>
<evidence type="ECO:0000313" key="12">
    <source>
        <dbReference type="EMBL" id="CAF2091374.1"/>
    </source>
</evidence>
<keyword evidence="4" id="KW-0800">Toxin</keyword>
<dbReference type="SUPFAM" id="SSF82171">
    <property type="entry name" value="DPP6 N-terminal domain-like"/>
    <property type="match status" value="1"/>
</dbReference>
<accession>A0A816TEX4</accession>
<organism evidence="12 13">
    <name type="scientific">Rotaria magnacalcarata</name>
    <dbReference type="NCBI Taxonomy" id="392030"/>
    <lineage>
        <taxon>Eukaryota</taxon>
        <taxon>Metazoa</taxon>
        <taxon>Spiralia</taxon>
        <taxon>Gnathifera</taxon>
        <taxon>Rotifera</taxon>
        <taxon>Eurotatoria</taxon>
        <taxon>Bdelloidea</taxon>
        <taxon>Philodinida</taxon>
        <taxon>Philodinidae</taxon>
        <taxon>Rotaria</taxon>
    </lineage>
</organism>
<evidence type="ECO:0000256" key="11">
    <source>
        <dbReference type="SAM" id="MobiDB-lite"/>
    </source>
</evidence>
<dbReference type="PROSITE" id="PS51996">
    <property type="entry name" value="TR_MART"/>
    <property type="match status" value="1"/>
</dbReference>
<dbReference type="Proteomes" id="UP000663887">
    <property type="component" value="Unassembled WGS sequence"/>
</dbReference>
<keyword evidence="7" id="KW-0548">Nucleotidyltransferase</keyword>
<dbReference type="EMBL" id="CAJNRG010007092">
    <property type="protein sequence ID" value="CAF2091374.1"/>
    <property type="molecule type" value="Genomic_DNA"/>
</dbReference>
<dbReference type="Pfam" id="PF01129">
    <property type="entry name" value="ART"/>
    <property type="match status" value="1"/>
</dbReference>
<comment type="catalytic activity">
    <reaction evidence="9 10">
        <text>L-arginyl-[protein] + NAD(+) = N(omega)-(ADP-D-ribosyl)-L-arginyl-[protein] + nicotinamide + H(+)</text>
        <dbReference type="Rhea" id="RHEA:19149"/>
        <dbReference type="Rhea" id="RHEA-COMP:10532"/>
        <dbReference type="Rhea" id="RHEA-COMP:15087"/>
        <dbReference type="ChEBI" id="CHEBI:15378"/>
        <dbReference type="ChEBI" id="CHEBI:17154"/>
        <dbReference type="ChEBI" id="CHEBI:29965"/>
        <dbReference type="ChEBI" id="CHEBI:57540"/>
        <dbReference type="ChEBI" id="CHEBI:142554"/>
        <dbReference type="EC" id="2.4.2.31"/>
    </reaction>
</comment>
<keyword evidence="6 10" id="KW-0808">Transferase</keyword>
<protein>
    <recommendedName>
        <fullName evidence="10">NAD(P)(+)--arginine ADP-ribosyltransferase</fullName>
        <ecNumber evidence="10">2.4.2.31</ecNumber>
    </recommendedName>
    <alternativeName>
        <fullName evidence="10">Mono(ADP-ribosyl)transferase</fullName>
    </alternativeName>
</protein>
<dbReference type="AlphaFoldDB" id="A0A816TEX4"/>
<reference evidence="12" key="1">
    <citation type="submission" date="2021-02" db="EMBL/GenBank/DDBJ databases">
        <authorList>
            <person name="Nowell W R."/>
        </authorList>
    </citation>
    <scope>NUCLEOTIDE SEQUENCE</scope>
</reference>
<name>A0A816TEX4_9BILA</name>
<proteinExistence type="inferred from homology"/>
<evidence type="ECO:0000313" key="13">
    <source>
        <dbReference type="Proteomes" id="UP000663887"/>
    </source>
</evidence>
<evidence type="ECO:0000256" key="7">
    <source>
        <dbReference type="ARBA" id="ARBA00022695"/>
    </source>
</evidence>
<evidence type="ECO:0000256" key="3">
    <source>
        <dbReference type="ARBA" id="ARBA00022525"/>
    </source>
</evidence>
<comment type="caution">
    <text evidence="12">The sequence shown here is derived from an EMBL/GenBank/DDBJ whole genome shotgun (WGS) entry which is preliminary data.</text>
</comment>
<keyword evidence="10" id="KW-0521">NADP</keyword>
<sequence>MMASSVSADDSNSTERFLDAIHEPQDSLSPIKNYENAPLVSLEEVVVSIAHLVDNVGADVWVAKRNCKKPKDGLTSDESAAIYLYTMESVYRRLNHDLRNKKREVLVPWFAYLKLLLTALWKLPDVKCLLHRGVKADISDRYIEEETFVWWGITSCTSSISVLQSEQFLGQTGTRTLFSIESFNGKSIKNHSHFPGEKEVLLLPCSYFEVMGKINHGHGLATIHIRQLEPPVRLIQPPFNSVRAAPSRQHQSSHEHGSPTVDSVSTRLSQLSPFQNSLKTTTFDINVVTKRPVVRLNVERPKDIMCANDKYLLYFAADWTLFLVDEQGHQVWNSGDYGGRVSNICWSYYLQKFLSATTWCARQLHSIDLKSSKGPFVLVKEFDDMVKNAESYSSGGAITTTCHEKSFFINETLYTEGNDTWTESFHEYNMSDWKLIRTISTVPPALRKREPLIEVVRLNSDGSRLGFIMTKYDSRDSKWDKWFELRDTKSMSVLQTIELEKDRPYNLLPLPEGQFLLNMYDGNELFLIDANGKLQKKISYGQGNIRSTALINGECLVVQTDDELRFHNLQ</sequence>
<evidence type="ECO:0000256" key="5">
    <source>
        <dbReference type="ARBA" id="ARBA00022676"/>
    </source>
</evidence>
<dbReference type="GO" id="GO:0005576">
    <property type="term" value="C:extracellular region"/>
    <property type="evidence" value="ECO:0007669"/>
    <property type="project" value="UniProtKB-SubCell"/>
</dbReference>
<evidence type="ECO:0000256" key="2">
    <source>
        <dbReference type="ARBA" id="ARBA00009558"/>
    </source>
</evidence>
<evidence type="ECO:0000256" key="6">
    <source>
        <dbReference type="ARBA" id="ARBA00022679"/>
    </source>
</evidence>
<feature type="region of interest" description="Disordered" evidence="11">
    <location>
        <begin position="244"/>
        <end position="263"/>
    </location>
</feature>
<keyword evidence="10" id="KW-0520">NAD</keyword>
<keyword evidence="8" id="KW-0843">Virulence</keyword>
<keyword evidence="3" id="KW-0964">Secreted</keyword>
<evidence type="ECO:0000256" key="4">
    <source>
        <dbReference type="ARBA" id="ARBA00022656"/>
    </source>
</evidence>
<comment type="subcellular location">
    <subcellularLocation>
        <location evidence="1">Secreted</location>
    </subcellularLocation>
</comment>